<dbReference type="PANTHER" id="PTHR43689">
    <property type="entry name" value="HYDROLASE"/>
    <property type="match status" value="1"/>
</dbReference>
<organism evidence="2 3">
    <name type="scientific">Propylenella binzhouense</name>
    <dbReference type="NCBI Taxonomy" id="2555902"/>
    <lineage>
        <taxon>Bacteria</taxon>
        <taxon>Pseudomonadati</taxon>
        <taxon>Pseudomonadota</taxon>
        <taxon>Alphaproteobacteria</taxon>
        <taxon>Hyphomicrobiales</taxon>
        <taxon>Propylenellaceae</taxon>
        <taxon>Propylenella</taxon>
    </lineage>
</organism>
<dbReference type="Proteomes" id="UP000773614">
    <property type="component" value="Unassembled WGS sequence"/>
</dbReference>
<gene>
    <name evidence="2" type="ORF">E4O86_03165</name>
</gene>
<dbReference type="GO" id="GO:0016787">
    <property type="term" value="F:hydrolase activity"/>
    <property type="evidence" value="ECO:0007669"/>
    <property type="project" value="UniProtKB-KW"/>
</dbReference>
<accession>A0A964T1V9</accession>
<dbReference type="OrthoDB" id="9804723at2"/>
<keyword evidence="3" id="KW-1185">Reference proteome</keyword>
<evidence type="ECO:0000259" key="1">
    <source>
        <dbReference type="Pfam" id="PF12697"/>
    </source>
</evidence>
<dbReference type="EMBL" id="SPKJ01000005">
    <property type="protein sequence ID" value="MYZ46719.1"/>
    <property type="molecule type" value="Genomic_DNA"/>
</dbReference>
<dbReference type="PRINTS" id="PR00111">
    <property type="entry name" value="ABHYDROLASE"/>
</dbReference>
<reference evidence="2" key="1">
    <citation type="submission" date="2019-03" db="EMBL/GenBank/DDBJ databases">
        <title>Afifella sp. nov., isolated from activated sludge.</title>
        <authorList>
            <person name="Li Q."/>
            <person name="Liu Y."/>
        </authorList>
    </citation>
    <scope>NUCLEOTIDE SEQUENCE</scope>
    <source>
        <strain evidence="2">L72</strain>
    </source>
</reference>
<evidence type="ECO:0000313" key="3">
    <source>
        <dbReference type="Proteomes" id="UP000773614"/>
    </source>
</evidence>
<protein>
    <submittedName>
        <fullName evidence="2">Alpha/beta fold hydrolase</fullName>
    </submittedName>
</protein>
<comment type="caution">
    <text evidence="2">The sequence shown here is derived from an EMBL/GenBank/DDBJ whole genome shotgun (WGS) entry which is preliminary data.</text>
</comment>
<evidence type="ECO:0000313" key="2">
    <source>
        <dbReference type="EMBL" id="MYZ46719.1"/>
    </source>
</evidence>
<keyword evidence="2" id="KW-0378">Hydrolase</keyword>
<feature type="domain" description="AB hydrolase-1" evidence="1">
    <location>
        <begin position="17"/>
        <end position="243"/>
    </location>
</feature>
<dbReference type="Gene3D" id="3.40.50.1820">
    <property type="entry name" value="alpha/beta hydrolase"/>
    <property type="match status" value="1"/>
</dbReference>
<dbReference type="AlphaFoldDB" id="A0A964T1V9"/>
<sequence length="251" mass="26492">MGQLYARVTGKGEGAPIVLLHGFGASHRAWRGVAPMLEESHRVIAFDLPGHALSLDYPHTGNAGVAAKAVMADLDERGFDRVHLVGHSMGGAVAALIAVGAPGRVASATLLAPGGFGPEINHRLLRRYAAATGEAELALVLEQFWGWEQAVPEEFVRGVAALRARKGQQEALTAIVETLLDGPRQRVLPISLLENCGVKVQVAWGTQDCVLPVRQAEALRSVSPRLLQGLGHMLPEEAPEAVAGLVLAAGR</sequence>
<dbReference type="PANTHER" id="PTHR43689:SF8">
    <property type="entry name" value="ALPHA_BETA-HYDROLASES SUPERFAMILY PROTEIN"/>
    <property type="match status" value="1"/>
</dbReference>
<dbReference type="Pfam" id="PF12697">
    <property type="entry name" value="Abhydrolase_6"/>
    <property type="match status" value="1"/>
</dbReference>
<dbReference type="InterPro" id="IPR029058">
    <property type="entry name" value="AB_hydrolase_fold"/>
</dbReference>
<proteinExistence type="predicted"/>
<dbReference type="SUPFAM" id="SSF53474">
    <property type="entry name" value="alpha/beta-Hydrolases"/>
    <property type="match status" value="1"/>
</dbReference>
<name>A0A964T1V9_9HYPH</name>
<dbReference type="RefSeq" id="WP_161139059.1">
    <property type="nucleotide sequence ID" value="NZ_SPKJ01000005.1"/>
</dbReference>
<dbReference type="InterPro" id="IPR000073">
    <property type="entry name" value="AB_hydrolase_1"/>
</dbReference>